<evidence type="ECO:0000313" key="4">
    <source>
        <dbReference type="RefSeq" id="XP_028149119.1"/>
    </source>
</evidence>
<name>A0A6P7GH23_DIAVI</name>
<accession>A0A6P7GH23</accession>
<proteinExistence type="predicted"/>
<evidence type="ECO:0000313" key="3">
    <source>
        <dbReference type="Proteomes" id="UP001652700"/>
    </source>
</evidence>
<dbReference type="EnsemblMetazoa" id="XM_050656241.1">
    <property type="protein sequence ID" value="XP_050512198.1"/>
    <property type="gene ID" value="LOC126888188"/>
</dbReference>
<dbReference type="Proteomes" id="UP001652700">
    <property type="component" value="Unplaced"/>
</dbReference>
<feature type="chain" id="PRO_5028235655" evidence="1">
    <location>
        <begin position="19"/>
        <end position="112"/>
    </location>
</feature>
<gene>
    <name evidence="4" type="primary">LOC114342508</name>
</gene>
<dbReference type="OrthoDB" id="6764998at2759"/>
<evidence type="ECO:0000313" key="2">
    <source>
        <dbReference type="EnsemblMetazoa" id="XP_050512198.1"/>
    </source>
</evidence>
<evidence type="ECO:0000256" key="1">
    <source>
        <dbReference type="SAM" id="SignalP"/>
    </source>
</evidence>
<protein>
    <submittedName>
        <fullName evidence="4">Uncharacterized protein LOC114342508</fullName>
    </submittedName>
</protein>
<feature type="signal peptide" evidence="1">
    <location>
        <begin position="1"/>
        <end position="18"/>
    </location>
</feature>
<dbReference type="RefSeq" id="XP_028149119.1">
    <property type="nucleotide sequence ID" value="XM_028293318.1"/>
</dbReference>
<dbReference type="AlphaFoldDB" id="A0A6P7GH23"/>
<dbReference type="InParanoid" id="A0A6P7GH23"/>
<organism evidence="4">
    <name type="scientific">Diabrotica virgifera virgifera</name>
    <name type="common">western corn rootworm</name>
    <dbReference type="NCBI Taxonomy" id="50390"/>
    <lineage>
        <taxon>Eukaryota</taxon>
        <taxon>Metazoa</taxon>
        <taxon>Ecdysozoa</taxon>
        <taxon>Arthropoda</taxon>
        <taxon>Hexapoda</taxon>
        <taxon>Insecta</taxon>
        <taxon>Pterygota</taxon>
        <taxon>Neoptera</taxon>
        <taxon>Endopterygota</taxon>
        <taxon>Coleoptera</taxon>
        <taxon>Polyphaga</taxon>
        <taxon>Cucujiformia</taxon>
        <taxon>Chrysomeloidea</taxon>
        <taxon>Chrysomelidae</taxon>
        <taxon>Galerucinae</taxon>
        <taxon>Diabroticina</taxon>
        <taxon>Diabroticites</taxon>
        <taxon>Diabrotica</taxon>
    </lineage>
</organism>
<reference evidence="4" key="1">
    <citation type="submission" date="2025-04" db="UniProtKB">
        <authorList>
            <consortium name="RefSeq"/>
        </authorList>
    </citation>
    <scope>IDENTIFICATION</scope>
</reference>
<reference evidence="2" key="2">
    <citation type="submission" date="2025-05" db="UniProtKB">
        <authorList>
            <consortium name="EnsemblMetazoa"/>
        </authorList>
    </citation>
    <scope>IDENTIFICATION</scope>
</reference>
<sequence length="112" mass="12477">MKGAAVLALALFVAASIADVDILEVNVISSNVPNIDYTVTARETLLETYQLYPTNQTKRLTAFSLLFNETHPTYNGWKVSQNCSGFFNPTEHYWVTLNVTSSDGNLIIKIFD</sequence>
<keyword evidence="3" id="KW-1185">Reference proteome</keyword>
<keyword evidence="1" id="KW-0732">Signal</keyword>